<evidence type="ECO:0000256" key="2">
    <source>
        <dbReference type="ARBA" id="ARBA00006555"/>
    </source>
</evidence>
<keyword evidence="6 11" id="KW-0812">Transmembrane</keyword>
<dbReference type="PROSITE" id="PS52015">
    <property type="entry name" value="TONB_CTD"/>
    <property type="match status" value="1"/>
</dbReference>
<proteinExistence type="inferred from homology"/>
<dbReference type="PANTHER" id="PTHR33446">
    <property type="entry name" value="PROTEIN TONB-RELATED"/>
    <property type="match status" value="1"/>
</dbReference>
<evidence type="ECO:0000256" key="11">
    <source>
        <dbReference type="SAM" id="Phobius"/>
    </source>
</evidence>
<evidence type="ECO:0000256" key="6">
    <source>
        <dbReference type="ARBA" id="ARBA00022692"/>
    </source>
</evidence>
<evidence type="ECO:0000313" key="13">
    <source>
        <dbReference type="EMBL" id="PIE62322.1"/>
    </source>
</evidence>
<dbReference type="GO" id="GO:0055085">
    <property type="term" value="P:transmembrane transport"/>
    <property type="evidence" value="ECO:0007669"/>
    <property type="project" value="InterPro"/>
</dbReference>
<dbReference type="Proteomes" id="UP000231203">
    <property type="component" value="Unassembled WGS sequence"/>
</dbReference>
<keyword evidence="5" id="KW-0997">Cell inner membrane</keyword>
<organism evidence="13 14">
    <name type="scientific">Desulfobacter postgatei</name>
    <dbReference type="NCBI Taxonomy" id="2293"/>
    <lineage>
        <taxon>Bacteria</taxon>
        <taxon>Pseudomonadati</taxon>
        <taxon>Thermodesulfobacteriota</taxon>
        <taxon>Desulfobacteria</taxon>
        <taxon>Desulfobacterales</taxon>
        <taxon>Desulfobacteraceae</taxon>
        <taxon>Desulfobacter</taxon>
    </lineage>
</organism>
<dbReference type="SUPFAM" id="SSF74653">
    <property type="entry name" value="TolA/TonB C-terminal domain"/>
    <property type="match status" value="1"/>
</dbReference>
<keyword evidence="4" id="KW-1003">Cell membrane</keyword>
<dbReference type="InterPro" id="IPR006260">
    <property type="entry name" value="TonB/TolA_C"/>
</dbReference>
<keyword evidence="7" id="KW-0653">Protein transport</keyword>
<gene>
    <name evidence="13" type="ORF">CSA25_05725</name>
</gene>
<dbReference type="InterPro" id="IPR051045">
    <property type="entry name" value="TonB-dependent_transducer"/>
</dbReference>
<feature type="domain" description="TonB C-terminal" evidence="12">
    <location>
        <begin position="232"/>
        <end position="322"/>
    </location>
</feature>
<feature type="transmembrane region" description="Helical" evidence="11">
    <location>
        <begin position="25"/>
        <end position="46"/>
    </location>
</feature>
<keyword evidence="8 11" id="KW-1133">Transmembrane helix</keyword>
<comment type="caution">
    <text evidence="13">The sequence shown here is derived from an EMBL/GenBank/DDBJ whole genome shotgun (WGS) entry which is preliminary data.</text>
</comment>
<dbReference type="GO" id="GO:0031992">
    <property type="term" value="F:energy transducer activity"/>
    <property type="evidence" value="ECO:0007669"/>
    <property type="project" value="TreeGrafter"/>
</dbReference>
<evidence type="ECO:0000256" key="10">
    <source>
        <dbReference type="SAM" id="MobiDB-lite"/>
    </source>
</evidence>
<evidence type="ECO:0000256" key="1">
    <source>
        <dbReference type="ARBA" id="ARBA00004383"/>
    </source>
</evidence>
<reference evidence="13 14" key="1">
    <citation type="submission" date="2017-10" db="EMBL/GenBank/DDBJ databases">
        <title>Novel microbial diversity and functional potential in the marine mammal oral microbiome.</title>
        <authorList>
            <person name="Dudek N.K."/>
            <person name="Sun C.L."/>
            <person name="Burstein D."/>
            <person name="Kantor R.S."/>
            <person name="Aliaga Goltsman D.S."/>
            <person name="Bik E.M."/>
            <person name="Thomas B.C."/>
            <person name="Banfield J.F."/>
            <person name="Relman D.A."/>
        </authorList>
    </citation>
    <scope>NUCLEOTIDE SEQUENCE [LARGE SCALE GENOMIC DNA]</scope>
    <source>
        <strain evidence="13">DOLJORAL78_47_202</strain>
    </source>
</reference>
<evidence type="ECO:0000256" key="9">
    <source>
        <dbReference type="ARBA" id="ARBA00023136"/>
    </source>
</evidence>
<dbReference type="PANTHER" id="PTHR33446:SF2">
    <property type="entry name" value="PROTEIN TONB"/>
    <property type="match status" value="1"/>
</dbReference>
<evidence type="ECO:0000256" key="5">
    <source>
        <dbReference type="ARBA" id="ARBA00022519"/>
    </source>
</evidence>
<dbReference type="Pfam" id="PF13103">
    <property type="entry name" value="TonB_2"/>
    <property type="match status" value="1"/>
</dbReference>
<sequence>MKIPSQIQNRQRFISGPQSSGQDNFFLVCLLSMVCHALFFISLYFLHDFQFSAPTPKVVTVDLVAFAPGPVNARTSGESYLLGESAPDNADKVNLDALSPIQSQSAEPKASEIPVIKPEVNLKSKPHNLKDLIAAREKELPKKEPPKEKSVEKKRKQKEKAKKKLAQDLAKVKKELAEKGEKQRQAQLKNALARMKASVASKEKDVQGKNSYGNGVSGVKEGGGGEAAPLTLYQMLIKSAIEQNWVFNDAMAGLNQDLEVRIFIKILKSGDIRDISFETRSGNNYLDESAKKAIKRANPLPELPKGMSSYELVLGFSPRGLK</sequence>
<evidence type="ECO:0000313" key="14">
    <source>
        <dbReference type="Proteomes" id="UP000231203"/>
    </source>
</evidence>
<dbReference type="InterPro" id="IPR037682">
    <property type="entry name" value="TonB_C"/>
</dbReference>
<keyword evidence="9 11" id="KW-0472">Membrane</keyword>
<evidence type="ECO:0000256" key="7">
    <source>
        <dbReference type="ARBA" id="ARBA00022927"/>
    </source>
</evidence>
<protein>
    <submittedName>
        <fullName evidence="13">Protein TolA</fullName>
    </submittedName>
</protein>
<feature type="region of interest" description="Disordered" evidence="10">
    <location>
        <begin position="135"/>
        <end position="165"/>
    </location>
</feature>
<name>A0A2G6MQV8_9BACT</name>
<feature type="compositionally biased region" description="Basic and acidic residues" evidence="10">
    <location>
        <begin position="135"/>
        <end position="151"/>
    </location>
</feature>
<dbReference type="GO" id="GO:0098797">
    <property type="term" value="C:plasma membrane protein complex"/>
    <property type="evidence" value="ECO:0007669"/>
    <property type="project" value="TreeGrafter"/>
</dbReference>
<comment type="similarity">
    <text evidence="2">Belongs to the TonB family.</text>
</comment>
<evidence type="ECO:0000259" key="12">
    <source>
        <dbReference type="PROSITE" id="PS52015"/>
    </source>
</evidence>
<dbReference type="EMBL" id="PDTI01000051">
    <property type="protein sequence ID" value="PIE62322.1"/>
    <property type="molecule type" value="Genomic_DNA"/>
</dbReference>
<accession>A0A2G6MQV8</accession>
<keyword evidence="3" id="KW-0813">Transport</keyword>
<comment type="subcellular location">
    <subcellularLocation>
        <location evidence="1">Cell inner membrane</location>
        <topology evidence="1">Single-pass membrane protein</topology>
        <orientation evidence="1">Periplasmic side</orientation>
    </subcellularLocation>
</comment>
<evidence type="ECO:0000256" key="4">
    <source>
        <dbReference type="ARBA" id="ARBA00022475"/>
    </source>
</evidence>
<evidence type="ECO:0000256" key="8">
    <source>
        <dbReference type="ARBA" id="ARBA00022989"/>
    </source>
</evidence>
<dbReference type="AlphaFoldDB" id="A0A2G6MQV8"/>
<dbReference type="NCBIfam" id="TIGR01352">
    <property type="entry name" value="tonB_Cterm"/>
    <property type="match status" value="1"/>
</dbReference>
<evidence type="ECO:0000256" key="3">
    <source>
        <dbReference type="ARBA" id="ARBA00022448"/>
    </source>
</evidence>
<dbReference type="Gene3D" id="3.30.1150.10">
    <property type="match status" value="1"/>
</dbReference>
<feature type="compositionally biased region" description="Basic residues" evidence="10">
    <location>
        <begin position="152"/>
        <end position="164"/>
    </location>
</feature>
<dbReference type="GO" id="GO:0015031">
    <property type="term" value="P:protein transport"/>
    <property type="evidence" value="ECO:0007669"/>
    <property type="project" value="UniProtKB-KW"/>
</dbReference>